<evidence type="ECO:0000256" key="3">
    <source>
        <dbReference type="ARBA" id="ARBA00022692"/>
    </source>
</evidence>
<dbReference type="Pfam" id="PF06609">
    <property type="entry name" value="TRI12"/>
    <property type="match status" value="1"/>
</dbReference>
<evidence type="ECO:0000256" key="4">
    <source>
        <dbReference type="ARBA" id="ARBA00022989"/>
    </source>
</evidence>
<evidence type="ECO:0000256" key="1">
    <source>
        <dbReference type="ARBA" id="ARBA00004141"/>
    </source>
</evidence>
<feature type="transmembrane region" description="Helical" evidence="7">
    <location>
        <begin position="192"/>
        <end position="212"/>
    </location>
</feature>
<feature type="domain" description="Major facilitator superfamily (MFS) profile" evidence="8">
    <location>
        <begin position="63"/>
        <end position="544"/>
    </location>
</feature>
<dbReference type="PANTHER" id="PTHR23501">
    <property type="entry name" value="MAJOR FACILITATOR SUPERFAMILY"/>
    <property type="match status" value="1"/>
</dbReference>
<dbReference type="GO" id="GO:0005886">
    <property type="term" value="C:plasma membrane"/>
    <property type="evidence" value="ECO:0007669"/>
    <property type="project" value="TreeGrafter"/>
</dbReference>
<keyword evidence="4 7" id="KW-1133">Transmembrane helix</keyword>
<evidence type="ECO:0000313" key="10">
    <source>
        <dbReference type="Proteomes" id="UP000054466"/>
    </source>
</evidence>
<dbReference type="Gene3D" id="1.20.1250.20">
    <property type="entry name" value="MFS general substrate transporter like domains"/>
    <property type="match status" value="1"/>
</dbReference>
<dbReference type="InterPro" id="IPR020846">
    <property type="entry name" value="MFS_dom"/>
</dbReference>
<feature type="compositionally biased region" description="Basic and acidic residues" evidence="6">
    <location>
        <begin position="604"/>
        <end position="631"/>
    </location>
</feature>
<dbReference type="SUPFAM" id="SSF103473">
    <property type="entry name" value="MFS general substrate transporter"/>
    <property type="match status" value="1"/>
</dbReference>
<keyword evidence="2" id="KW-0813">Transport</keyword>
<feature type="transmembrane region" description="Helical" evidence="7">
    <location>
        <begin position="339"/>
        <end position="359"/>
    </location>
</feature>
<feature type="transmembrane region" description="Helical" evidence="7">
    <location>
        <begin position="161"/>
        <end position="180"/>
    </location>
</feature>
<dbReference type="Proteomes" id="UP000054466">
    <property type="component" value="Unassembled WGS sequence"/>
</dbReference>
<feature type="transmembrane region" description="Helical" evidence="7">
    <location>
        <begin position="65"/>
        <end position="87"/>
    </location>
</feature>
<dbReference type="PROSITE" id="PS50850">
    <property type="entry name" value="MFS"/>
    <property type="match status" value="1"/>
</dbReference>
<dbReference type="AlphaFoldDB" id="A0A0D2B7A8"/>
<keyword evidence="5 7" id="KW-0472">Membrane</keyword>
<dbReference type="InterPro" id="IPR053791">
    <property type="entry name" value="MFS_Tri12-like"/>
</dbReference>
<feature type="transmembrane region" description="Helical" evidence="7">
    <location>
        <begin position="107"/>
        <end position="125"/>
    </location>
</feature>
<evidence type="ECO:0000259" key="8">
    <source>
        <dbReference type="PROSITE" id="PS50850"/>
    </source>
</evidence>
<organism evidence="9 10">
    <name type="scientific">Cladophialophora immunda</name>
    <dbReference type="NCBI Taxonomy" id="569365"/>
    <lineage>
        <taxon>Eukaryota</taxon>
        <taxon>Fungi</taxon>
        <taxon>Dikarya</taxon>
        <taxon>Ascomycota</taxon>
        <taxon>Pezizomycotina</taxon>
        <taxon>Eurotiomycetes</taxon>
        <taxon>Chaetothyriomycetidae</taxon>
        <taxon>Chaetothyriales</taxon>
        <taxon>Herpotrichiellaceae</taxon>
        <taxon>Cladophialophora</taxon>
    </lineage>
</organism>
<feature type="transmembrane region" description="Helical" evidence="7">
    <location>
        <begin position="137"/>
        <end position="155"/>
    </location>
</feature>
<feature type="transmembrane region" description="Helical" evidence="7">
    <location>
        <begin position="379"/>
        <end position="396"/>
    </location>
</feature>
<feature type="region of interest" description="Disordered" evidence="6">
    <location>
        <begin position="598"/>
        <end position="639"/>
    </location>
</feature>
<protein>
    <recommendedName>
        <fullName evidence="8">Major facilitator superfamily (MFS) profile domain-containing protein</fullName>
    </recommendedName>
</protein>
<name>A0A0D2B7A8_9EURO</name>
<feature type="transmembrane region" description="Helical" evidence="7">
    <location>
        <begin position="469"/>
        <end position="491"/>
    </location>
</feature>
<dbReference type="GO" id="GO:0022857">
    <property type="term" value="F:transmembrane transporter activity"/>
    <property type="evidence" value="ECO:0007669"/>
    <property type="project" value="InterPro"/>
</dbReference>
<dbReference type="GeneID" id="27339511"/>
<accession>A0A0D2B7A8</accession>
<feature type="transmembrane region" description="Helical" evidence="7">
    <location>
        <begin position="408"/>
        <end position="425"/>
    </location>
</feature>
<evidence type="ECO:0000313" key="9">
    <source>
        <dbReference type="EMBL" id="KIW33467.1"/>
    </source>
</evidence>
<dbReference type="InterPro" id="IPR010573">
    <property type="entry name" value="MFS_Str1/Tri12-like"/>
</dbReference>
<feature type="transmembrane region" description="Helical" evidence="7">
    <location>
        <begin position="300"/>
        <end position="319"/>
    </location>
</feature>
<reference evidence="9 10" key="1">
    <citation type="submission" date="2015-01" db="EMBL/GenBank/DDBJ databases">
        <title>The Genome Sequence of Cladophialophora immunda CBS83496.</title>
        <authorList>
            <consortium name="The Broad Institute Genomics Platform"/>
            <person name="Cuomo C."/>
            <person name="de Hoog S."/>
            <person name="Gorbushina A."/>
            <person name="Stielow B."/>
            <person name="Teixiera M."/>
            <person name="Abouelleil A."/>
            <person name="Chapman S.B."/>
            <person name="Priest M."/>
            <person name="Young S.K."/>
            <person name="Wortman J."/>
            <person name="Nusbaum C."/>
            <person name="Birren B."/>
        </authorList>
    </citation>
    <scope>NUCLEOTIDE SEQUENCE [LARGE SCALE GENOMIC DNA]</scope>
    <source>
        <strain evidence="9 10">CBS 83496</strain>
    </source>
</reference>
<feature type="transmembrane region" description="Helical" evidence="7">
    <location>
        <begin position="561"/>
        <end position="580"/>
    </location>
</feature>
<dbReference type="CDD" id="cd06179">
    <property type="entry name" value="MFS_TRI12_like"/>
    <property type="match status" value="1"/>
</dbReference>
<evidence type="ECO:0000256" key="5">
    <source>
        <dbReference type="ARBA" id="ARBA00023136"/>
    </source>
</evidence>
<evidence type="ECO:0000256" key="6">
    <source>
        <dbReference type="SAM" id="MobiDB-lite"/>
    </source>
</evidence>
<dbReference type="InterPro" id="IPR036259">
    <property type="entry name" value="MFS_trans_sf"/>
</dbReference>
<evidence type="ECO:0000256" key="7">
    <source>
        <dbReference type="SAM" id="Phobius"/>
    </source>
</evidence>
<dbReference type="OrthoDB" id="4144244at2759"/>
<dbReference type="VEuPathDB" id="FungiDB:PV07_00317"/>
<feature type="transmembrane region" description="Helical" evidence="7">
    <location>
        <begin position="437"/>
        <end position="457"/>
    </location>
</feature>
<dbReference type="HOGENOM" id="CLU_000960_25_2_1"/>
<evidence type="ECO:0000256" key="2">
    <source>
        <dbReference type="ARBA" id="ARBA00022448"/>
    </source>
</evidence>
<keyword evidence="10" id="KW-1185">Reference proteome</keyword>
<gene>
    <name evidence="9" type="ORF">PV07_00317</name>
</gene>
<keyword evidence="3 7" id="KW-0812">Transmembrane</keyword>
<comment type="subcellular location">
    <subcellularLocation>
        <location evidence="1">Membrane</location>
        <topology evidence="1">Multi-pass membrane protein</topology>
    </subcellularLocation>
</comment>
<feature type="transmembrane region" description="Helical" evidence="7">
    <location>
        <begin position="267"/>
        <end position="288"/>
    </location>
</feature>
<dbReference type="PANTHER" id="PTHR23501:SF109">
    <property type="entry name" value="MAJOR FACILITATOR SUPERFAMILY (MFS) PROFILE DOMAIN-CONTAINING PROTEIN-RELATED"/>
    <property type="match status" value="1"/>
</dbReference>
<dbReference type="EMBL" id="KN847040">
    <property type="protein sequence ID" value="KIW33467.1"/>
    <property type="molecule type" value="Genomic_DNA"/>
</dbReference>
<sequence length="639" mass="68801">MSKPTPFETPWREPPAACPPVFLKEAITNLQRLELEHAQRDAGTIADYQNSRALTTDQSKFNATYLLRLVSAVAGISLGTVAAYWGFSPPAAVLTYISEDLGDAENASLFSIVWTAACAVSIILFGRLSDKFGRRYFMIGASVIGVIGGIIACTAKTMNVLIGANVLLGLSGGVHTCYGLTVGEICPNRYKFLGITFCVIPSILTTGFGAYISLRLVNTGAGWRWCYYTYLMMMGAAAALQIFFYHPPSFQQLHGGKRTVMEEVKRIDFVGIFLMTAGLSMFLLGVSWGGSPLPWTSARILSLLIVGGVTLVVFVFYEIYSGVANPLIPMYFFKDLRGFTCLVVICGISGISYVAPSIIWPTQVAEIYGLNTTGWQENAWLSTTIAFGIIGGIYLWGPMIAVVKHVKWQTVVLAAMVMAFSGALASSNQYNRGQSAAFSFLTTLPGGILELIPVSLVQMEANDADLGTVFAILFLARTTLGSIFATIYLAILNNKLPGEIASKVPQAALAAGLPKSSLADLLQAAAAGTTAAFSAVPGMTPEIQQAAINALLHARSVAYSYIYYSSIPVNFCGVVAALCMRDYDHLLNSHVPRQIYSHGQGADAAEKQAADEERSPVETVDAVKNEKKPWRQVESTSSE</sequence>
<feature type="transmembrane region" description="Helical" evidence="7">
    <location>
        <begin position="227"/>
        <end position="246"/>
    </location>
</feature>
<proteinExistence type="predicted"/>
<dbReference type="RefSeq" id="XP_016253683.1">
    <property type="nucleotide sequence ID" value="XM_016386755.1"/>
</dbReference>